<dbReference type="GO" id="GO:0005829">
    <property type="term" value="C:cytosol"/>
    <property type="evidence" value="ECO:0007669"/>
    <property type="project" value="UniProtKB-SubCell"/>
</dbReference>
<dbReference type="InterPro" id="IPR014729">
    <property type="entry name" value="Rossmann-like_a/b/a_fold"/>
</dbReference>
<protein>
    <recommendedName>
        <fullName evidence="4">tyrosine--tRNA ligase</fullName>
        <ecNumber evidence="4">6.1.1.1</ecNumber>
    </recommendedName>
    <alternativeName>
        <fullName evidence="11">Tyrosyl-tRNA synthetase</fullName>
    </alternativeName>
</protein>
<dbReference type="PIRSF" id="PIRSF006588">
    <property type="entry name" value="TyrRS_arch_euk"/>
    <property type="match status" value="1"/>
</dbReference>
<evidence type="ECO:0000256" key="11">
    <source>
        <dbReference type="ARBA" id="ARBA00033323"/>
    </source>
</evidence>
<dbReference type="AlphaFoldDB" id="A0A5E8CL05"/>
<accession>A0A5E8CL05</accession>
<dbReference type="GO" id="GO:0006437">
    <property type="term" value="P:tyrosyl-tRNA aminoacylation"/>
    <property type="evidence" value="ECO:0007669"/>
    <property type="project" value="TreeGrafter"/>
</dbReference>
<dbReference type="PANTHER" id="PTHR46264:SF4">
    <property type="entry name" value="TYROSINE--TRNA LIGASE, CYTOPLASMIC"/>
    <property type="match status" value="1"/>
</dbReference>
<dbReference type="GO" id="GO:0005524">
    <property type="term" value="F:ATP binding"/>
    <property type="evidence" value="ECO:0007669"/>
    <property type="project" value="UniProtKB-KW"/>
</dbReference>
<evidence type="ECO:0000256" key="8">
    <source>
        <dbReference type="ARBA" id="ARBA00022840"/>
    </source>
</evidence>
<evidence type="ECO:0000256" key="1">
    <source>
        <dbReference type="ARBA" id="ARBA00002025"/>
    </source>
</evidence>
<evidence type="ECO:0000256" key="5">
    <source>
        <dbReference type="ARBA" id="ARBA00022490"/>
    </source>
</evidence>
<dbReference type="InterPro" id="IPR050489">
    <property type="entry name" value="Tyr-tRNA_synthase"/>
</dbReference>
<dbReference type="InterPro" id="IPR002305">
    <property type="entry name" value="aa-tRNA-synth_Ic"/>
</dbReference>
<dbReference type="EMBL" id="CABVLZ010000004">
    <property type="protein sequence ID" value="VVU95484.1"/>
    <property type="molecule type" value="Genomic_DNA"/>
</dbReference>
<dbReference type="SUPFAM" id="SSF52374">
    <property type="entry name" value="Nucleotidylyl transferase"/>
    <property type="match status" value="1"/>
</dbReference>
<proteinExistence type="inferred from homology"/>
<comment type="catalytic activity">
    <reaction evidence="12">
        <text>tRNA(Tyr) + L-tyrosine + ATP = L-tyrosyl-tRNA(Tyr) + AMP + diphosphate + H(+)</text>
        <dbReference type="Rhea" id="RHEA:10220"/>
        <dbReference type="Rhea" id="RHEA-COMP:9706"/>
        <dbReference type="Rhea" id="RHEA-COMP:9707"/>
        <dbReference type="ChEBI" id="CHEBI:15378"/>
        <dbReference type="ChEBI" id="CHEBI:30616"/>
        <dbReference type="ChEBI" id="CHEBI:33019"/>
        <dbReference type="ChEBI" id="CHEBI:58315"/>
        <dbReference type="ChEBI" id="CHEBI:78442"/>
        <dbReference type="ChEBI" id="CHEBI:78536"/>
        <dbReference type="ChEBI" id="CHEBI:456215"/>
        <dbReference type="EC" id="6.1.1.1"/>
    </reaction>
</comment>
<dbReference type="PANTHER" id="PTHR46264">
    <property type="entry name" value="TYROSINE-TRNA LIGASE"/>
    <property type="match status" value="1"/>
</dbReference>
<evidence type="ECO:0000256" key="10">
    <source>
        <dbReference type="ARBA" id="ARBA00023146"/>
    </source>
</evidence>
<keyword evidence="9" id="KW-0648">Protein biosynthesis</keyword>
<comment type="function">
    <text evidence="1">Catalyzes the attachment of tyrosine to tRNA(Tyr) in a two-step reaction: tyrosine is first activated by ATP to form Tyr-AMP and then transferred to the acceptor end of tRNA(Tyr).</text>
</comment>
<keyword evidence="8" id="KW-0067">ATP-binding</keyword>
<comment type="subcellular location">
    <subcellularLocation>
        <location evidence="2">Cytoplasm</location>
        <location evidence="2">Cytosol</location>
    </subcellularLocation>
</comment>
<dbReference type="FunFam" id="3.40.50.620:FF:000103">
    <property type="entry name" value="tyrosine--tRNA ligase 1, cytoplasmic"/>
    <property type="match status" value="1"/>
</dbReference>
<evidence type="ECO:0000313" key="13">
    <source>
        <dbReference type="EMBL" id="VVU95484.1"/>
    </source>
</evidence>
<gene>
    <name evidence="13" type="ORF">CPAV1605_1235</name>
</gene>
<dbReference type="EC" id="6.1.1.1" evidence="4"/>
<dbReference type="NCBIfam" id="NF006330">
    <property type="entry name" value="PRK08560.1"/>
    <property type="match status" value="1"/>
</dbReference>
<keyword evidence="7" id="KW-0547">Nucleotide-binding</keyword>
<evidence type="ECO:0000256" key="3">
    <source>
        <dbReference type="ARBA" id="ARBA00005594"/>
    </source>
</evidence>
<sequence>MEIFESKSEIKPDVLQKFELVKSIGEECLNEDELLLLLKNKPQPVAYDGFEPSGRMHIAQGLIRSINVNKLLKAGCKFKFWIADWFALMNHKLGGDLKKIKKAGELMIETWRACGMDVENENIEFLWSSDEINNNPNKYWSIVLDLSTKFTLHRIKKCTQIMGREESDDLAASQIFYPVMQATDVFFLNVDICSLGVDQRKVNILCREYATKIKRKFKPVILSHHMIMGLDGSDKMSKSNPDNAIFMDDEAFEVKRKIKKAYCKPGEIDGNPILEYVKYIIFEIDSELLIERKEEYGGNKSYFDYDSLIKDYEKEELHPDDLKNSVIKCINKYLEPVREHFKTNIEAKKLLKTVKGFKITK</sequence>
<evidence type="ECO:0000256" key="12">
    <source>
        <dbReference type="ARBA" id="ARBA00048248"/>
    </source>
</evidence>
<evidence type="ECO:0000256" key="2">
    <source>
        <dbReference type="ARBA" id="ARBA00004514"/>
    </source>
</evidence>
<keyword evidence="5" id="KW-0963">Cytoplasm</keyword>
<evidence type="ECO:0000256" key="6">
    <source>
        <dbReference type="ARBA" id="ARBA00022598"/>
    </source>
</evidence>
<evidence type="ECO:0000256" key="4">
    <source>
        <dbReference type="ARBA" id="ARBA00013160"/>
    </source>
</evidence>
<keyword evidence="6" id="KW-0436">Ligase</keyword>
<dbReference type="FunFam" id="3.40.50.620:FF:000085">
    <property type="entry name" value="Tyrosine--tRNA ligase 1 cytoplasmic"/>
    <property type="match status" value="1"/>
</dbReference>
<keyword evidence="10 13" id="KW-0030">Aminoacyl-tRNA synthetase</keyword>
<dbReference type="GO" id="GO:0004831">
    <property type="term" value="F:tyrosine-tRNA ligase activity"/>
    <property type="evidence" value="ECO:0007669"/>
    <property type="project" value="UniProtKB-EC"/>
</dbReference>
<evidence type="ECO:0000256" key="9">
    <source>
        <dbReference type="ARBA" id="ARBA00022917"/>
    </source>
</evidence>
<evidence type="ECO:0000256" key="7">
    <source>
        <dbReference type="ARBA" id="ARBA00022741"/>
    </source>
</evidence>
<reference evidence="13" key="1">
    <citation type="submission" date="2019-09" db="EMBL/GenBank/DDBJ databases">
        <authorList>
            <person name="Needham M D."/>
        </authorList>
    </citation>
    <scope>NUCLEOTIDE SEQUENCE</scope>
</reference>
<dbReference type="Gene3D" id="3.40.50.620">
    <property type="entry name" value="HUPs"/>
    <property type="match status" value="2"/>
</dbReference>
<name>A0A5E8CL05_9ZZZZ</name>
<dbReference type="Pfam" id="PF00579">
    <property type="entry name" value="tRNA-synt_1b"/>
    <property type="match status" value="1"/>
</dbReference>
<dbReference type="InterPro" id="IPR023617">
    <property type="entry name" value="Tyr-tRNA-ligase_arc/euk-type"/>
</dbReference>
<comment type="similarity">
    <text evidence="3">Belongs to the class-I aminoacyl-tRNA synthetase family.</text>
</comment>
<organism evidence="13">
    <name type="scientific">seawater metagenome</name>
    <dbReference type="NCBI Taxonomy" id="1561972"/>
    <lineage>
        <taxon>unclassified sequences</taxon>
        <taxon>metagenomes</taxon>
        <taxon>ecological metagenomes</taxon>
    </lineage>
</organism>